<sequence>MLTDFLDSIFEAEDTLTPDTSSGAVSSGPGTSHSYFLAGTSDPPLLSTPTLRRLILLVRKCADYDRVEDVPPEDLQRVMKMMESAVREAECLEIVPGGATGAAPVAATAGKTAKSGVKKKKPGKKVARGKGKKKAKVKHRRRGSVESGSPASSVEWGSDEDGEGEGEGEDDEEDEDEEEEEQEEEKEKEGNRTHGGATLGAGGEGKWVEGLDGKVEKVANALEAASAAFEIMTAGKLPKQLYPEGLITSSLNLAKYQLESTVYPVMEVGANKDADELNGGPPGPPQRLPPQGLRAHATPGPLRQRRRHYRLPRSWSLFR</sequence>
<dbReference type="GO" id="GO:0071169">
    <property type="term" value="P:establishment of protein localization to chromatin"/>
    <property type="evidence" value="ECO:0007669"/>
    <property type="project" value="TreeGrafter"/>
</dbReference>
<accession>A0A433PRM4</accession>
<dbReference type="InterPro" id="IPR033031">
    <property type="entry name" value="Scc2/Nipped-B"/>
</dbReference>
<dbReference type="PANTHER" id="PTHR21704:SF18">
    <property type="entry name" value="NIPPED-B-LIKE PROTEIN"/>
    <property type="match status" value="1"/>
</dbReference>
<dbReference type="GO" id="GO:0003682">
    <property type="term" value="F:chromatin binding"/>
    <property type="evidence" value="ECO:0007669"/>
    <property type="project" value="TreeGrafter"/>
</dbReference>
<dbReference type="EMBL" id="RBNJ01021187">
    <property type="protein sequence ID" value="RUS20193.1"/>
    <property type="molecule type" value="Genomic_DNA"/>
</dbReference>
<feature type="compositionally biased region" description="Acidic residues" evidence="1">
    <location>
        <begin position="157"/>
        <end position="184"/>
    </location>
</feature>
<name>A0A433PRM4_9FUNG</name>
<feature type="region of interest" description="Disordered" evidence="1">
    <location>
        <begin position="272"/>
        <end position="306"/>
    </location>
</feature>
<evidence type="ECO:0000256" key="1">
    <source>
        <dbReference type="SAM" id="MobiDB-lite"/>
    </source>
</evidence>
<dbReference type="GO" id="GO:1990414">
    <property type="term" value="P:replication-born double-strand break repair via sister chromatid exchange"/>
    <property type="evidence" value="ECO:0007669"/>
    <property type="project" value="TreeGrafter"/>
</dbReference>
<evidence type="ECO:0000313" key="3">
    <source>
        <dbReference type="Proteomes" id="UP000274822"/>
    </source>
</evidence>
<reference evidence="2 3" key="1">
    <citation type="journal article" date="2018" name="New Phytol.">
        <title>Phylogenomics of Endogonaceae and evolution of mycorrhizas within Mucoromycota.</title>
        <authorList>
            <person name="Chang Y."/>
            <person name="Desiro A."/>
            <person name="Na H."/>
            <person name="Sandor L."/>
            <person name="Lipzen A."/>
            <person name="Clum A."/>
            <person name="Barry K."/>
            <person name="Grigoriev I.V."/>
            <person name="Martin F.M."/>
            <person name="Stajich J.E."/>
            <person name="Smith M.E."/>
            <person name="Bonito G."/>
            <person name="Spatafora J.W."/>
        </authorList>
    </citation>
    <scope>NUCLEOTIDE SEQUENCE [LARGE SCALE GENOMIC DNA]</scope>
    <source>
        <strain evidence="2 3">AD002</strain>
    </source>
</reference>
<gene>
    <name evidence="2" type="ORF">BC938DRAFT_475598</name>
</gene>
<comment type="caution">
    <text evidence="2">The sequence shown here is derived from an EMBL/GenBank/DDBJ whole genome shotgun (WGS) entry which is preliminary data.</text>
</comment>
<keyword evidence="3" id="KW-1185">Reference proteome</keyword>
<dbReference type="Proteomes" id="UP000274822">
    <property type="component" value="Unassembled WGS sequence"/>
</dbReference>
<dbReference type="PANTHER" id="PTHR21704">
    <property type="entry name" value="NIPPED-B-LIKE PROTEIN DELANGIN SCC2-RELATED"/>
    <property type="match status" value="1"/>
</dbReference>
<dbReference type="GO" id="GO:0090694">
    <property type="term" value="C:Scc2-Scc4 cohesin loading complex"/>
    <property type="evidence" value="ECO:0007669"/>
    <property type="project" value="TreeGrafter"/>
</dbReference>
<dbReference type="GO" id="GO:0034087">
    <property type="term" value="P:establishment of mitotic sister chromatid cohesion"/>
    <property type="evidence" value="ECO:0007669"/>
    <property type="project" value="TreeGrafter"/>
</dbReference>
<feature type="region of interest" description="Disordered" evidence="1">
    <location>
        <begin position="107"/>
        <end position="207"/>
    </location>
</feature>
<protein>
    <submittedName>
        <fullName evidence="2">Uncharacterized protein</fullName>
    </submittedName>
</protein>
<dbReference type="GO" id="GO:0061775">
    <property type="term" value="F:cohesin loader activity"/>
    <property type="evidence" value="ECO:0007669"/>
    <property type="project" value="InterPro"/>
</dbReference>
<dbReference type="GO" id="GO:0010468">
    <property type="term" value="P:regulation of gene expression"/>
    <property type="evidence" value="ECO:0007669"/>
    <property type="project" value="InterPro"/>
</dbReference>
<evidence type="ECO:0000313" key="2">
    <source>
        <dbReference type="EMBL" id="RUS20193.1"/>
    </source>
</evidence>
<proteinExistence type="predicted"/>
<feature type="compositionally biased region" description="Basic residues" evidence="1">
    <location>
        <begin position="116"/>
        <end position="142"/>
    </location>
</feature>
<dbReference type="GO" id="GO:0140588">
    <property type="term" value="P:chromatin looping"/>
    <property type="evidence" value="ECO:0007669"/>
    <property type="project" value="InterPro"/>
</dbReference>
<dbReference type="AlphaFoldDB" id="A0A433PRM4"/>
<organism evidence="2 3">
    <name type="scientific">Jimgerdemannia flammicorona</name>
    <dbReference type="NCBI Taxonomy" id="994334"/>
    <lineage>
        <taxon>Eukaryota</taxon>
        <taxon>Fungi</taxon>
        <taxon>Fungi incertae sedis</taxon>
        <taxon>Mucoromycota</taxon>
        <taxon>Mucoromycotina</taxon>
        <taxon>Endogonomycetes</taxon>
        <taxon>Endogonales</taxon>
        <taxon>Endogonaceae</taxon>
        <taxon>Jimgerdemannia</taxon>
    </lineage>
</organism>